<dbReference type="AlphaFoldDB" id="A0A9X9LI73"/>
<dbReference type="EMBL" id="CYRY02004165">
    <property type="protein sequence ID" value="VCW68689.1"/>
    <property type="molecule type" value="Genomic_DNA"/>
</dbReference>
<sequence length="126" mass="13826">MMSHVFTPTARRENGRPRSTQECWPHSTQLHPSRATALPSRNSFKGGSCRAPWPSQGLHRPTLYTGPGAGRPDPCAAASAPGWRRRVSRAALRDRSSCCLWSVLSRQYLRSSTAGRESGKSAEGHQ</sequence>
<keyword evidence="3" id="KW-1185">Reference proteome</keyword>
<organism evidence="2 3">
    <name type="scientific">Gulo gulo</name>
    <name type="common">Wolverine</name>
    <name type="synonym">Gluton</name>
    <dbReference type="NCBI Taxonomy" id="48420"/>
    <lineage>
        <taxon>Eukaryota</taxon>
        <taxon>Metazoa</taxon>
        <taxon>Chordata</taxon>
        <taxon>Craniata</taxon>
        <taxon>Vertebrata</taxon>
        <taxon>Euteleostomi</taxon>
        <taxon>Mammalia</taxon>
        <taxon>Eutheria</taxon>
        <taxon>Laurasiatheria</taxon>
        <taxon>Carnivora</taxon>
        <taxon>Caniformia</taxon>
        <taxon>Musteloidea</taxon>
        <taxon>Mustelidae</taxon>
        <taxon>Guloninae</taxon>
        <taxon>Gulo</taxon>
    </lineage>
</organism>
<feature type="compositionally biased region" description="Polar residues" evidence="1">
    <location>
        <begin position="17"/>
        <end position="31"/>
    </location>
</feature>
<feature type="region of interest" description="Disordered" evidence="1">
    <location>
        <begin position="1"/>
        <end position="83"/>
    </location>
</feature>
<evidence type="ECO:0000313" key="3">
    <source>
        <dbReference type="Proteomes" id="UP000269945"/>
    </source>
</evidence>
<dbReference type="Proteomes" id="UP000269945">
    <property type="component" value="Unassembled WGS sequence"/>
</dbReference>
<evidence type="ECO:0000256" key="1">
    <source>
        <dbReference type="SAM" id="MobiDB-lite"/>
    </source>
</evidence>
<name>A0A9X9LI73_GULGU</name>
<gene>
    <name evidence="2" type="ORF">BN2614_LOCUS2</name>
</gene>
<comment type="caution">
    <text evidence="2">The sequence shown here is derived from an EMBL/GenBank/DDBJ whole genome shotgun (WGS) entry which is preliminary data.</text>
</comment>
<protein>
    <submittedName>
        <fullName evidence="2">Uncharacterized protein</fullName>
    </submittedName>
</protein>
<reference evidence="2 3" key="1">
    <citation type="submission" date="2018-10" db="EMBL/GenBank/DDBJ databases">
        <authorList>
            <person name="Ekblom R."/>
            <person name="Jareborg N."/>
        </authorList>
    </citation>
    <scope>NUCLEOTIDE SEQUENCE [LARGE SCALE GENOMIC DNA]</scope>
    <source>
        <tissue evidence="2">Muscle</tissue>
    </source>
</reference>
<evidence type="ECO:0000313" key="2">
    <source>
        <dbReference type="EMBL" id="VCW68689.1"/>
    </source>
</evidence>
<proteinExistence type="predicted"/>
<feature type="non-terminal residue" evidence="2">
    <location>
        <position position="126"/>
    </location>
</feature>
<accession>A0A9X9LI73</accession>